<reference evidence="1" key="1">
    <citation type="journal article" date="2020" name="Nature">
        <title>Giant virus diversity and host interactions through global metagenomics.</title>
        <authorList>
            <person name="Schulz F."/>
            <person name="Roux S."/>
            <person name="Paez-Espino D."/>
            <person name="Jungbluth S."/>
            <person name="Walsh D.A."/>
            <person name="Denef V.J."/>
            <person name="McMahon K.D."/>
            <person name="Konstantinidis K.T."/>
            <person name="Eloe-Fadrosh E.A."/>
            <person name="Kyrpides N.C."/>
            <person name="Woyke T."/>
        </authorList>
    </citation>
    <scope>NUCLEOTIDE SEQUENCE</scope>
    <source>
        <strain evidence="1">GVMAG-S-1101172-89</strain>
    </source>
</reference>
<name>A0A6C0K4I9_9ZZZZ</name>
<accession>A0A6C0K4I9</accession>
<evidence type="ECO:0000313" key="1">
    <source>
        <dbReference type="EMBL" id="QHU12975.1"/>
    </source>
</evidence>
<protein>
    <submittedName>
        <fullName evidence="1">Uncharacterized protein</fullName>
    </submittedName>
</protein>
<dbReference type="AlphaFoldDB" id="A0A6C0K4I9"/>
<proteinExistence type="predicted"/>
<sequence>MASQSASFSRLSIKSLFVKKTNNENITRNHILIANGQGGTTWNSVSSIFPVSSFKTVLGGNNLTSTFSADVNYNTLLVSTMAIPSTFGAYVNPTTSSLMLSLQFPPLVVNGGSLAQISDTDSIPNSNAMSAVSLQSTVKFYGARDIIFSTVNTKQSIFVGISTFSAAGYSTLDGEMRNNAKLSVSSFSTVFCSPQNISFVSSIPFTLSDGNEMSTSGANLHMSSIQFEGGHIAKYINMSNLNTKISLEYYPNYVFSHMAHDSDTIDPMSSIKKITSYIQADRIYPETSNVRYITSQQVSTTSYPRTMSNVFTDTVRMNISSYQLSTSIAINPTVNLAMYHQIDNASPSGGTVRISSLSYLNNTLSTNGLYLHVYNQPTIPAAQVPSGPWPGIF</sequence>
<dbReference type="EMBL" id="MN740811">
    <property type="protein sequence ID" value="QHU12975.1"/>
    <property type="molecule type" value="Genomic_DNA"/>
</dbReference>
<organism evidence="1">
    <name type="scientific">viral metagenome</name>
    <dbReference type="NCBI Taxonomy" id="1070528"/>
    <lineage>
        <taxon>unclassified sequences</taxon>
        <taxon>metagenomes</taxon>
        <taxon>organismal metagenomes</taxon>
    </lineage>
</organism>